<comment type="caution">
    <text evidence="1">The sequence shown here is derived from an EMBL/GenBank/DDBJ whole genome shotgun (WGS) entry which is preliminary data.</text>
</comment>
<dbReference type="InterPro" id="IPR045428">
    <property type="entry name" value="EACC1"/>
</dbReference>
<dbReference type="Proteomes" id="UP000578112">
    <property type="component" value="Unassembled WGS sequence"/>
</dbReference>
<dbReference type="EMBL" id="JACHNH010000001">
    <property type="protein sequence ID" value="MBB4764483.1"/>
    <property type="molecule type" value="Genomic_DNA"/>
</dbReference>
<sequence length="121" mass="12298">MTNATAMARVARLTVTGRGADREREALAAWLRGNPVLGRGWPVSTAAPAPVAGHMGGGTADALEVVLTGGLGAAQLIIAVLTWRQGRATAGCSGLHVCVDCGETRVEISDLPAEPPSNDGQ</sequence>
<dbReference type="AlphaFoldDB" id="A0A7W7MRP5"/>
<evidence type="ECO:0000313" key="2">
    <source>
        <dbReference type="Proteomes" id="UP000578112"/>
    </source>
</evidence>
<reference evidence="1 2" key="1">
    <citation type="submission" date="2020-08" db="EMBL/GenBank/DDBJ databases">
        <title>Sequencing the genomes of 1000 actinobacteria strains.</title>
        <authorList>
            <person name="Klenk H.-P."/>
        </authorList>
    </citation>
    <scope>NUCLEOTIDE SEQUENCE [LARGE SCALE GENOMIC DNA]</scope>
    <source>
        <strain evidence="1 2">DSM 43149</strain>
    </source>
</reference>
<accession>A0A7W7MRP5</accession>
<organism evidence="1 2">
    <name type="scientific">Actinoplanes digitatis</name>
    <dbReference type="NCBI Taxonomy" id="1868"/>
    <lineage>
        <taxon>Bacteria</taxon>
        <taxon>Bacillati</taxon>
        <taxon>Actinomycetota</taxon>
        <taxon>Actinomycetes</taxon>
        <taxon>Micromonosporales</taxon>
        <taxon>Micromonosporaceae</taxon>
        <taxon>Actinoplanes</taxon>
    </lineage>
</organism>
<protein>
    <submittedName>
        <fullName evidence="1">Uncharacterized protein</fullName>
    </submittedName>
</protein>
<keyword evidence="2" id="KW-1185">Reference proteome</keyword>
<gene>
    <name evidence="1" type="ORF">BJ971_005039</name>
</gene>
<dbReference type="RefSeq" id="WP_184995671.1">
    <property type="nucleotide sequence ID" value="NZ_BOMK01000027.1"/>
</dbReference>
<name>A0A7W7MRP5_9ACTN</name>
<dbReference type="Pfam" id="PF19953">
    <property type="entry name" value="EACC1"/>
    <property type="match status" value="1"/>
</dbReference>
<proteinExistence type="predicted"/>
<evidence type="ECO:0000313" key="1">
    <source>
        <dbReference type="EMBL" id="MBB4764483.1"/>
    </source>
</evidence>